<feature type="region of interest" description="Disordered" evidence="1">
    <location>
        <begin position="379"/>
        <end position="412"/>
    </location>
</feature>
<feature type="region of interest" description="Disordered" evidence="1">
    <location>
        <begin position="478"/>
        <end position="554"/>
    </location>
</feature>
<keyword evidence="3" id="KW-1185">Reference proteome</keyword>
<evidence type="ECO:0000313" key="3">
    <source>
        <dbReference type="Proteomes" id="UP000030693"/>
    </source>
</evidence>
<gene>
    <name evidence="2" type="ORF">H696_03687</name>
</gene>
<name>A0A058Z4Q7_FONAL</name>
<evidence type="ECO:0000313" key="2">
    <source>
        <dbReference type="EMBL" id="KCV69260.1"/>
    </source>
</evidence>
<dbReference type="GeneID" id="20528412"/>
<dbReference type="RefSeq" id="XP_009495825.1">
    <property type="nucleotide sequence ID" value="XM_009497550.1"/>
</dbReference>
<dbReference type="EMBL" id="KB932206">
    <property type="protein sequence ID" value="KCV69260.1"/>
    <property type="molecule type" value="Genomic_DNA"/>
</dbReference>
<evidence type="ECO:0000256" key="1">
    <source>
        <dbReference type="SAM" id="MobiDB-lite"/>
    </source>
</evidence>
<feature type="compositionally biased region" description="Polar residues" evidence="1">
    <location>
        <begin position="513"/>
        <end position="525"/>
    </location>
</feature>
<evidence type="ECO:0008006" key="4">
    <source>
        <dbReference type="Google" id="ProtNLM"/>
    </source>
</evidence>
<proteinExistence type="predicted"/>
<protein>
    <recommendedName>
        <fullName evidence="4">Signal recognition particle subunit SRP72</fullName>
    </recommendedName>
</protein>
<dbReference type="Proteomes" id="UP000030693">
    <property type="component" value="Unassembled WGS sequence"/>
</dbReference>
<accession>A0A058Z4Q7</accession>
<reference evidence="2" key="1">
    <citation type="submission" date="2013-04" db="EMBL/GenBank/DDBJ databases">
        <title>The Genome Sequence of Fonticula alba ATCC 38817.</title>
        <authorList>
            <consortium name="The Broad Institute Genomics Platform"/>
            <person name="Russ C."/>
            <person name="Cuomo C."/>
            <person name="Burger G."/>
            <person name="Gray M.W."/>
            <person name="Holland P.W.H."/>
            <person name="King N."/>
            <person name="Lang F.B.F."/>
            <person name="Roger A.J."/>
            <person name="Ruiz-Trillo I."/>
            <person name="Brown M."/>
            <person name="Walker B."/>
            <person name="Young S."/>
            <person name="Zeng Q."/>
            <person name="Gargeya S."/>
            <person name="Fitzgerald M."/>
            <person name="Haas B."/>
            <person name="Abouelleil A."/>
            <person name="Allen A.W."/>
            <person name="Alvarado L."/>
            <person name="Arachchi H.M."/>
            <person name="Berlin A.M."/>
            <person name="Chapman S.B."/>
            <person name="Gainer-Dewar J."/>
            <person name="Goldberg J."/>
            <person name="Griggs A."/>
            <person name="Gujja S."/>
            <person name="Hansen M."/>
            <person name="Howarth C."/>
            <person name="Imamovic A."/>
            <person name="Ireland A."/>
            <person name="Larimer J."/>
            <person name="McCowan C."/>
            <person name="Murphy C."/>
            <person name="Pearson M."/>
            <person name="Poon T.W."/>
            <person name="Priest M."/>
            <person name="Roberts A."/>
            <person name="Saif S."/>
            <person name="Shea T."/>
            <person name="Sisk P."/>
            <person name="Sykes S."/>
            <person name="Wortman J."/>
            <person name="Nusbaum C."/>
            <person name="Birren B."/>
        </authorList>
    </citation>
    <scope>NUCLEOTIDE SEQUENCE [LARGE SCALE GENOMIC DNA]</scope>
    <source>
        <strain evidence="2">ATCC 38817</strain>
    </source>
</reference>
<dbReference type="AlphaFoldDB" id="A0A058Z4Q7"/>
<organism evidence="2">
    <name type="scientific">Fonticula alba</name>
    <name type="common">Slime mold</name>
    <dbReference type="NCBI Taxonomy" id="691883"/>
    <lineage>
        <taxon>Eukaryota</taxon>
        <taxon>Rotosphaerida</taxon>
        <taxon>Fonticulaceae</taxon>
        <taxon>Fonticula</taxon>
    </lineage>
</organism>
<sequence length="554" mass="60068">MSLRKTIASHLSGKFPADPQRLLSELNAQLKPPMDVDLLRLRAAAYIHMKPSLFVPCDTGEFVEPAAARQVSHVDAALRDALHILDNCTGKSAHTVAERQQAALIAAYSAFLLRNLPLAEELMARAEREGYAIAERPAALLRSQILFEQGQFSRCVELLKGVLASTPQESPEYEKIFANLVAACAKGRLDFPDSEWMDKSAAARYNAAASLVPTLEQFRKGDLLAVLKDHPETGLSAERLSEILAIVTEEQLALGELLEEALRQLDSASSHLKQQLEKTVPLTDDHGARQSPSQLLDRARLLEAGHFIQALGTYARARQAALCSGITSSEPLPAGTDAAPHLRKFVRSVNRLTAHPYYRRRLPGPLKTLLRVAQKASLRRERHRRASMSKMTPAQRLSAKSTAVSQRVRESRSKNAKALLKLKMQLREAVAQQQAASADAMELDQAGGKNAVPAGFVRHPTGAFALDSLASGPTFVSRPTLDPERWFPPHLRTRRGGAAGTRGARKAAVQATGYATSQGSTQVDTKLSMASAPASSSTSSSGGSKGKGGKKKRR</sequence>